<dbReference type="GeneID" id="82156892"/>
<dbReference type="InterPro" id="IPR051795">
    <property type="entry name" value="Glycosyl_Hydrlase_43"/>
</dbReference>
<proteinExistence type="inferred from homology"/>
<accession>A0ABX2ASD9</accession>
<feature type="signal peptide" evidence="5">
    <location>
        <begin position="1"/>
        <end position="29"/>
    </location>
</feature>
<dbReference type="PANTHER" id="PTHR42812">
    <property type="entry name" value="BETA-XYLOSIDASE"/>
    <property type="match status" value="1"/>
</dbReference>
<comment type="similarity">
    <text evidence="1 4">Belongs to the glycosyl hydrolase 43 family.</text>
</comment>
<sequence>MRILQFCIMAATLATSAVLAMFTALPASAQDAPRTTNLGISGPSMTAVGGPGAHFLKYNSNPNAGSAVRDGLIPPIGPLIDAQIRDAVICVGHDGRYYMTGSCGDDIWKQNDGVELWVSSDLRSWDYMGLVWSFDRDGTWQREWRHHHRPVRALWAPEIHYVKGNYFITLSMPPGDRGLLKSSTGRPEGPYVNALADDGKWDGDIDASLFEDTDGTVYVIWGGGWIARMKDDMSGMAEEPRQPILLNPDTVASHHARTCPKRCGATDIGHEGASLFKRNGLYYLTAADQYEGRYSSMAAVSENIYGPYRMRHEAVPCGGGTGYFRDHSGNWWCMFFGNDNQAPFREMPAMIRVDFATDGRIFPARQQPHLNAAEQARWNVMWKKKWSSF</sequence>
<name>A0ABX2ASD9_9BACT</name>
<dbReference type="CDD" id="cd08986">
    <property type="entry name" value="GH43-like"/>
    <property type="match status" value="1"/>
</dbReference>
<gene>
    <name evidence="6" type="ORF">HPS55_03845</name>
</gene>
<evidence type="ECO:0000256" key="5">
    <source>
        <dbReference type="SAM" id="SignalP"/>
    </source>
</evidence>
<evidence type="ECO:0000256" key="4">
    <source>
        <dbReference type="RuleBase" id="RU361187"/>
    </source>
</evidence>
<evidence type="ECO:0000313" key="7">
    <source>
        <dbReference type="Proteomes" id="UP001193734"/>
    </source>
</evidence>
<keyword evidence="7" id="KW-1185">Reference proteome</keyword>
<keyword evidence="3 4" id="KW-0326">Glycosidase</keyword>
<protein>
    <submittedName>
        <fullName evidence="6">Family 43 glycosylhydrolase</fullName>
    </submittedName>
</protein>
<evidence type="ECO:0000256" key="2">
    <source>
        <dbReference type="ARBA" id="ARBA00022801"/>
    </source>
</evidence>
<feature type="chain" id="PRO_5046403927" evidence="5">
    <location>
        <begin position="30"/>
        <end position="389"/>
    </location>
</feature>
<comment type="caution">
    <text evidence="6">The sequence shown here is derived from an EMBL/GenBank/DDBJ whole genome shotgun (WGS) entry which is preliminary data.</text>
</comment>
<dbReference type="InterPro" id="IPR023296">
    <property type="entry name" value="Glyco_hydro_beta-prop_sf"/>
</dbReference>
<dbReference type="RefSeq" id="WP_172176401.1">
    <property type="nucleotide sequence ID" value="NZ_CASGIA010000006.1"/>
</dbReference>
<dbReference type="InterPro" id="IPR006710">
    <property type="entry name" value="Glyco_hydro_43"/>
</dbReference>
<dbReference type="SUPFAM" id="SSF75005">
    <property type="entry name" value="Arabinanase/levansucrase/invertase"/>
    <property type="match status" value="1"/>
</dbReference>
<dbReference type="Gene3D" id="2.115.10.20">
    <property type="entry name" value="Glycosyl hydrolase domain, family 43"/>
    <property type="match status" value="1"/>
</dbReference>
<dbReference type="EMBL" id="JABKKE010000004">
    <property type="protein sequence ID" value="NPE13466.1"/>
    <property type="molecule type" value="Genomic_DNA"/>
</dbReference>
<reference evidence="6 7" key="1">
    <citation type="submission" date="2020-05" db="EMBL/GenBank/DDBJ databases">
        <title>Distinct polysaccharide utilization as determinants for interspecies competition between intestinal Prevotella spp.</title>
        <authorList>
            <person name="Galvez E.J.C."/>
            <person name="Iljazovic A."/>
            <person name="Strowig T."/>
        </authorList>
    </citation>
    <scope>NUCLEOTIDE SEQUENCE [LARGE SCALE GENOMIC DNA]</scope>
    <source>
        <strain evidence="6 7">PROD</strain>
    </source>
</reference>
<evidence type="ECO:0000256" key="1">
    <source>
        <dbReference type="ARBA" id="ARBA00009865"/>
    </source>
</evidence>
<keyword evidence="5" id="KW-0732">Signal</keyword>
<dbReference type="Proteomes" id="UP001193734">
    <property type="component" value="Unassembled WGS sequence"/>
</dbReference>
<evidence type="ECO:0000256" key="3">
    <source>
        <dbReference type="ARBA" id="ARBA00023295"/>
    </source>
</evidence>
<evidence type="ECO:0000313" key="6">
    <source>
        <dbReference type="EMBL" id="NPE13466.1"/>
    </source>
</evidence>
<keyword evidence="2 4" id="KW-0378">Hydrolase</keyword>
<dbReference type="Pfam" id="PF04616">
    <property type="entry name" value="Glyco_hydro_43"/>
    <property type="match status" value="1"/>
</dbReference>
<dbReference type="PANTHER" id="PTHR42812:SF14">
    <property type="entry name" value="SECRETED PROTEIN"/>
    <property type="match status" value="1"/>
</dbReference>
<organism evidence="6 7">
    <name type="scientific">Xylanibacter rodentium</name>
    <dbReference type="NCBI Taxonomy" id="2736289"/>
    <lineage>
        <taxon>Bacteria</taxon>
        <taxon>Pseudomonadati</taxon>
        <taxon>Bacteroidota</taxon>
        <taxon>Bacteroidia</taxon>
        <taxon>Bacteroidales</taxon>
        <taxon>Prevotellaceae</taxon>
        <taxon>Xylanibacter</taxon>
    </lineage>
</organism>